<dbReference type="GO" id="GO:0003824">
    <property type="term" value="F:catalytic activity"/>
    <property type="evidence" value="ECO:0007669"/>
    <property type="project" value="InterPro"/>
</dbReference>
<organism evidence="7 8">
    <name type="scientific">Adineta ricciae</name>
    <name type="common">Rotifer</name>
    <dbReference type="NCBI Taxonomy" id="249248"/>
    <lineage>
        <taxon>Eukaryota</taxon>
        <taxon>Metazoa</taxon>
        <taxon>Spiralia</taxon>
        <taxon>Gnathifera</taxon>
        <taxon>Rotifera</taxon>
        <taxon>Eurotatoria</taxon>
        <taxon>Bdelloidea</taxon>
        <taxon>Adinetida</taxon>
        <taxon>Adinetidae</taxon>
        <taxon>Adineta</taxon>
    </lineage>
</organism>
<evidence type="ECO:0000256" key="2">
    <source>
        <dbReference type="ARBA" id="ARBA00022692"/>
    </source>
</evidence>
<dbReference type="GO" id="GO:0006857">
    <property type="term" value="P:oligopeptide transport"/>
    <property type="evidence" value="ECO:0007669"/>
    <property type="project" value="InterPro"/>
</dbReference>
<feature type="transmembrane region" description="Helical" evidence="5">
    <location>
        <begin position="949"/>
        <end position="969"/>
    </location>
</feature>
<dbReference type="PROSITE" id="PS01022">
    <property type="entry name" value="PTR2_1"/>
    <property type="match status" value="1"/>
</dbReference>
<dbReference type="Pfam" id="PF00854">
    <property type="entry name" value="PTR2"/>
    <property type="match status" value="1"/>
</dbReference>
<feature type="transmembrane region" description="Helical" evidence="5">
    <location>
        <begin position="925"/>
        <end position="942"/>
    </location>
</feature>
<dbReference type="PANTHER" id="PTHR47705:SF1">
    <property type="entry name" value="PNP_UDP_1 DOMAIN-CONTAINING PROTEIN"/>
    <property type="match status" value="1"/>
</dbReference>
<feature type="transmembrane region" description="Helical" evidence="5">
    <location>
        <begin position="600"/>
        <end position="623"/>
    </location>
</feature>
<dbReference type="EMBL" id="CAJNOR010000737">
    <property type="protein sequence ID" value="CAF0994839.1"/>
    <property type="molecule type" value="Genomic_DNA"/>
</dbReference>
<dbReference type="GO" id="GO:0022857">
    <property type="term" value="F:transmembrane transporter activity"/>
    <property type="evidence" value="ECO:0007669"/>
    <property type="project" value="InterPro"/>
</dbReference>
<dbReference type="GO" id="GO:0009116">
    <property type="term" value="P:nucleoside metabolic process"/>
    <property type="evidence" value="ECO:0007669"/>
    <property type="project" value="InterPro"/>
</dbReference>
<dbReference type="InterPro" id="IPR018456">
    <property type="entry name" value="PTR2_symporter_CS"/>
</dbReference>
<feature type="transmembrane region" description="Helical" evidence="5">
    <location>
        <begin position="1128"/>
        <end position="1145"/>
    </location>
</feature>
<dbReference type="GO" id="GO:0016020">
    <property type="term" value="C:membrane"/>
    <property type="evidence" value="ECO:0007669"/>
    <property type="project" value="UniProtKB-SubCell"/>
</dbReference>
<gene>
    <name evidence="7" type="ORF">XAT740_LOCUS12890</name>
</gene>
<evidence type="ECO:0000256" key="3">
    <source>
        <dbReference type="ARBA" id="ARBA00022989"/>
    </source>
</evidence>
<dbReference type="Gene3D" id="1.20.1250.20">
    <property type="entry name" value="MFS general substrate transporter like domains"/>
    <property type="match status" value="2"/>
</dbReference>
<keyword evidence="3 5" id="KW-1133">Transmembrane helix</keyword>
<dbReference type="Gene3D" id="3.40.50.1580">
    <property type="entry name" value="Nucleoside phosphorylase domain"/>
    <property type="match status" value="1"/>
</dbReference>
<feature type="transmembrane region" description="Helical" evidence="5">
    <location>
        <begin position="1053"/>
        <end position="1074"/>
    </location>
</feature>
<evidence type="ECO:0000259" key="6">
    <source>
        <dbReference type="Pfam" id="PF22979"/>
    </source>
</evidence>
<keyword evidence="4 5" id="KW-0472">Membrane</keyword>
<feature type="transmembrane region" description="Helical" evidence="5">
    <location>
        <begin position="1436"/>
        <end position="1458"/>
    </location>
</feature>
<evidence type="ECO:0000256" key="5">
    <source>
        <dbReference type="SAM" id="Phobius"/>
    </source>
</evidence>
<dbReference type="InterPro" id="IPR055121">
    <property type="entry name" value="HTH_69"/>
</dbReference>
<dbReference type="SUPFAM" id="SSF103473">
    <property type="entry name" value="MFS general substrate transporter"/>
    <property type="match status" value="1"/>
</dbReference>
<dbReference type="Proteomes" id="UP000663828">
    <property type="component" value="Unassembled WGS sequence"/>
</dbReference>
<comment type="caution">
    <text evidence="7">The sequence shown here is derived from an EMBL/GenBank/DDBJ whole genome shotgun (WGS) entry which is preliminary data.</text>
</comment>
<feature type="domain" description="Winged helix-turn-helix" evidence="6">
    <location>
        <begin position="179"/>
        <end position="238"/>
    </location>
</feature>
<feature type="transmembrane region" description="Helical" evidence="5">
    <location>
        <begin position="975"/>
        <end position="992"/>
    </location>
</feature>
<dbReference type="InterPro" id="IPR035994">
    <property type="entry name" value="Nucleoside_phosphorylase_sf"/>
</dbReference>
<feature type="transmembrane region" description="Helical" evidence="5">
    <location>
        <begin position="1467"/>
        <end position="1488"/>
    </location>
</feature>
<reference evidence="7" key="1">
    <citation type="submission" date="2021-02" db="EMBL/GenBank/DDBJ databases">
        <authorList>
            <person name="Nowell W R."/>
        </authorList>
    </citation>
    <scope>NUCLEOTIDE SEQUENCE</scope>
</reference>
<accession>A0A814G6V6</accession>
<evidence type="ECO:0000313" key="8">
    <source>
        <dbReference type="Proteomes" id="UP000663828"/>
    </source>
</evidence>
<feature type="transmembrane region" description="Helical" evidence="5">
    <location>
        <begin position="1211"/>
        <end position="1232"/>
    </location>
</feature>
<dbReference type="SUPFAM" id="SSF53167">
    <property type="entry name" value="Purine and uridine phosphorylases"/>
    <property type="match status" value="1"/>
</dbReference>
<comment type="subcellular location">
    <subcellularLocation>
        <location evidence="1">Membrane</location>
        <topology evidence="1">Multi-pass membrane protein</topology>
    </subcellularLocation>
</comment>
<protein>
    <recommendedName>
        <fullName evidence="6">Winged helix-turn-helix domain-containing protein</fullName>
    </recommendedName>
</protein>
<dbReference type="InterPro" id="IPR000109">
    <property type="entry name" value="POT_fam"/>
</dbReference>
<feature type="transmembrane region" description="Helical" evidence="5">
    <location>
        <begin position="1012"/>
        <end position="1033"/>
    </location>
</feature>
<feature type="transmembrane region" description="Helical" evidence="5">
    <location>
        <begin position="1500"/>
        <end position="1522"/>
    </location>
</feature>
<keyword evidence="2 5" id="KW-0812">Transmembrane</keyword>
<name>A0A814G6V6_ADIRI</name>
<proteinExistence type="predicted"/>
<dbReference type="InterPro" id="IPR036259">
    <property type="entry name" value="MFS_trans_sf"/>
</dbReference>
<keyword evidence="8" id="KW-1185">Reference proteome</keyword>
<evidence type="ECO:0000256" key="1">
    <source>
        <dbReference type="ARBA" id="ARBA00004141"/>
    </source>
</evidence>
<feature type="transmembrane region" description="Helical" evidence="5">
    <location>
        <begin position="880"/>
        <end position="905"/>
    </location>
</feature>
<sequence>MANQHIQARGAKEYVVLIPLQKTSTLNTVLIERRKVTDITDKNILHIGSGRNVDFIIYKNSQPAQRDNGPAQFSSQFKVFMTDQQTAEYHQENRTLRLWSYPSTQNECLSDAHKFIRTLLKSDEFPRDYFSFIKRLMELLRQFTSIRKLELEIQTLNQPDLDINDHPVHGKNPKRYADLIKEKLLDLLEQAFPNPMFVNDLVKYVECDGQTVLQYLLELEDKNLVKHLDQDGQQWTRVIIAAEEEDTHKVILYKSIAELSSSFRPTIAIITVNYFEKLAVDAMIENKVTFVRHKAGESNVYTIGTIGSHHVVSTKLPLIGRSRTAQISTGSTTTRLLGTFQHVQHVFIIGCAGGVPHYTDVTKHVRRGDIIVGYPNEEDYIYGIYEAEQSSEGYEFVSTCYKPKSFQLYQLMEPIKENYEQTNATRPLTHKYPWEKFLEEGIQYLLSHNIDCLPPATDRLHLKMDNGEIVEVKHPDQGKKDYHRPTIRFGMIAGGKNLLTNDYLKTTLCDRCNVLCFDSEIDQVIAAIQGNRTESFMIIRGVSDYHDGTLNKEWQPFSALSDDRQRLSVALDAGYVSIASVPVEQLTKTFGLHGRRLTCVVGAILTLFLVSFLNFTCLLWFLYKLDWSLFDSSRSKTVQYNQIHDQITFFKQVTCKDLVYTNRSDHSTWIDISSDKHIDISGDQNSILFDEDQILFNTDNFHFNNQSLIDFANLQSYEFDPEIETRVHLKRLKCEYIHDKHMNVSATNQLTVSNVKHAHIVSDMIFLEANRYNRHSVLRFNNKNEKYASRQQKASTGNLRFRSDVMYFELPRMPFLSVNYRSESGIYRLCICNTTHLFLRSFAHQPCPRSTTPAQSAAPSRRGSMYFTQQQSSEKLPTSILYIFFVNGCERFSFCGLQTILLLYFMHYFHQTETAATVDYHIFNSLYHFTPIVGAIVADGFIGRYSTILILSVIYAIGTLILSITSIPSVGHKELLGPMLGLGLIALGAGGTRPCTSTFCADQISSSNIKQLGFMFTVYYFVEQFAGLVARMLTPILRSDVQCFDSDCYPLAFAVPTFLMMSGIVLFIIGTPLYKRIPSKENAIAQFASITWRAMRNGISCSKTEKKEHFLHYADDKYSTRDINDVRLVYRVLVLFLPLTVFNALQTQKGSRWTLQASSMSGNLGPFLKIEPDQMQVLAPCLSLLLIPLFNRVIFPAAARFNWLLEPLQRIFLGLILTAISFVIAAILQRAIVLKANQAPVRLYTDVYNGYHCPISIDSYTIINSGNAIQYSCVSLQKNNLTIVSTCSNHSLKYSLAKDRLCPSIIVLSDEKKATPDTEIKLTPLTNPISQIRGVKQYALLRLVSFDDGNNTIVTLTPNKYTFNITGELVPTEYESVLETRYRIHSVSTNQEPTGSFYVERSGVYTVLLVNQTENKIKALLFEDVPPFTVHMLWQIIQYFFLVAGDVLVSITVLIFAYAEAPKRYKVVISSIWVMTSGVGDLIVIIVAHSHLATTQTGEFLFFAVFMAFTTYIFGILALHFVEESLVDHHVNDHQSEDHRLLADQNLVH</sequence>
<evidence type="ECO:0000313" key="7">
    <source>
        <dbReference type="EMBL" id="CAF0994839.1"/>
    </source>
</evidence>
<dbReference type="PANTHER" id="PTHR47705">
    <property type="entry name" value="AGAP000321-PA"/>
    <property type="match status" value="1"/>
</dbReference>
<dbReference type="Pfam" id="PF22979">
    <property type="entry name" value="HTH_69"/>
    <property type="match status" value="1"/>
</dbReference>
<evidence type="ECO:0000256" key="4">
    <source>
        <dbReference type="ARBA" id="ARBA00023136"/>
    </source>
</evidence>